<gene>
    <name evidence="1" type="ORF">FEF22_002030</name>
</gene>
<accession>A0ABS5BIY5</accession>
<organism evidence="1 2">
    <name type="scientific">Texas Phoenix palm phytoplasma</name>
    <dbReference type="NCBI Taxonomy" id="176709"/>
    <lineage>
        <taxon>Bacteria</taxon>
        <taxon>Bacillati</taxon>
        <taxon>Mycoplasmatota</taxon>
        <taxon>Mollicutes</taxon>
        <taxon>Acholeplasmatales</taxon>
        <taxon>Acholeplasmataceae</taxon>
        <taxon>Candidatus Phytoplasma</taxon>
        <taxon>16SrIV (Coconut lethal yellows group)</taxon>
    </lineage>
</organism>
<evidence type="ECO:0000313" key="2">
    <source>
        <dbReference type="Proteomes" id="UP001192346"/>
    </source>
</evidence>
<name>A0ABS5BIY5_9MOLU</name>
<protein>
    <submittedName>
        <fullName evidence="1">Uncharacterized protein</fullName>
    </submittedName>
</protein>
<evidence type="ECO:0000313" key="1">
    <source>
        <dbReference type="EMBL" id="MBP3059550.1"/>
    </source>
</evidence>
<comment type="caution">
    <text evidence="1">The sequence shown here is derived from an EMBL/GenBank/DDBJ whole genome shotgun (WGS) entry which is preliminary data.</text>
</comment>
<sequence length="47" mass="5524">MLLLFIKDCYGAAVAKKKINYKAFKLPNITFYLDLDPKIALERLYKK</sequence>
<proteinExistence type="predicted"/>
<keyword evidence="2" id="KW-1185">Reference proteome</keyword>
<dbReference type="Proteomes" id="UP001192346">
    <property type="component" value="Unassembled WGS sequence"/>
</dbReference>
<dbReference type="EMBL" id="VBRA02000015">
    <property type="protein sequence ID" value="MBP3059550.1"/>
    <property type="molecule type" value="Genomic_DNA"/>
</dbReference>
<reference evidence="1" key="1">
    <citation type="submission" date="2019-10" db="EMBL/GenBank/DDBJ databases">
        <title>Whole Genome Sequencing and Characterization of Texas Phoenix Palm Decline Phytoplasma Belongs to Lethal Yellowing (16SrIV) Group.</title>
        <authorList>
            <person name="Bao M."/>
        </authorList>
    </citation>
    <scope>NUCLEOTIDE SEQUENCE [LARGE SCALE GENOMIC DNA]</scope>
    <source>
        <strain evidence="1">ACPD</strain>
    </source>
</reference>